<feature type="compositionally biased region" description="Basic and acidic residues" evidence="1">
    <location>
        <begin position="77"/>
        <end position="89"/>
    </location>
</feature>
<evidence type="ECO:0000313" key="2">
    <source>
        <dbReference type="EMBL" id="CAD6199020.1"/>
    </source>
</evidence>
<feature type="compositionally biased region" description="Low complexity" evidence="1">
    <location>
        <begin position="296"/>
        <end position="309"/>
    </location>
</feature>
<proteinExistence type="predicted"/>
<dbReference type="AlphaFoldDB" id="A0A8S1HR63"/>
<feature type="compositionally biased region" description="Polar residues" evidence="1">
    <location>
        <begin position="386"/>
        <end position="403"/>
    </location>
</feature>
<dbReference type="Proteomes" id="UP000835052">
    <property type="component" value="Unassembled WGS sequence"/>
</dbReference>
<gene>
    <name evidence="2" type="ORF">CAUJ_LOCUS14925</name>
</gene>
<sequence>MADETSKTGEIVANQVVEKTNTVAVESPNGQVPNKNHVVYAQPSQGQYLAQIQHLELDSGQASSSRTPPKPRKPRMTKAEKLAAEQETQRRQIDQLTQFLYWRNMHFRLYNNSLIVAQSDNEEVAANFQKNLAALRYVPSGDSFPQNGPGMMMPNMGMYGMNPSLPRMIMPNLEHPGSVIGIKVPNSSSGAGFLPSAQASNSNSEAAGVVTPNLELYGLNSSSPWVSNGSGAPEMVMPNFELFKSFFEAQSSSSRPESQMLDPSNLLSNMDGSSYASQSFDPATILPNLGINSTSYSSNMSPKSSNSRSKPQKLNPATSNRRRSSSSYQSDPRPKNKRSCPKNKVLDPETSMSSLSISSTSSSPQVSRIQLLDPATFLPSLGCSSTSYSSKNPETSVMLTPNSHRSETPSPRFFYEEVHVYRAISSSSSTSPGVMFGNKKFEILRRSHNRIKILATTTAIALKNEVAVELRNVSAYFRTSPRPPIHQPFSATFLPTPRFFPTTPIFKKDVDLATILDIDLSMFFAWIEQEKTGYFTDRELRQYLWFMSIYEAPVYKEVQEMIEKKEEQKEWMNKVPPLASFFCMAASRSFIDAWRYAKDSMRICGEVPDDTEDWLLEKHIDEPPGTRRPSTDVTMKPPRTWKSEAVLSRRYLATAPTPSVVKTPLAPISEYIPPNQEQLRGRPLKLDLCHENFKSSIHYSQLYDSNLNSPHVIVREPVLARERVYYTAAGQAPTNCVLSDFKPIVTSRLWPKM</sequence>
<feature type="region of interest" description="Disordered" evidence="1">
    <location>
        <begin position="296"/>
        <end position="366"/>
    </location>
</feature>
<reference evidence="2" key="1">
    <citation type="submission" date="2020-10" db="EMBL/GenBank/DDBJ databases">
        <authorList>
            <person name="Kikuchi T."/>
        </authorList>
    </citation>
    <scope>NUCLEOTIDE SEQUENCE</scope>
    <source>
        <strain evidence="2">NKZ352</strain>
    </source>
</reference>
<feature type="region of interest" description="Disordered" evidence="1">
    <location>
        <begin position="58"/>
        <end position="89"/>
    </location>
</feature>
<evidence type="ECO:0000313" key="3">
    <source>
        <dbReference type="Proteomes" id="UP000835052"/>
    </source>
</evidence>
<evidence type="ECO:0000256" key="1">
    <source>
        <dbReference type="SAM" id="MobiDB-lite"/>
    </source>
</evidence>
<organism evidence="2 3">
    <name type="scientific">Caenorhabditis auriculariae</name>
    <dbReference type="NCBI Taxonomy" id="2777116"/>
    <lineage>
        <taxon>Eukaryota</taxon>
        <taxon>Metazoa</taxon>
        <taxon>Ecdysozoa</taxon>
        <taxon>Nematoda</taxon>
        <taxon>Chromadorea</taxon>
        <taxon>Rhabditida</taxon>
        <taxon>Rhabditina</taxon>
        <taxon>Rhabditomorpha</taxon>
        <taxon>Rhabditoidea</taxon>
        <taxon>Rhabditidae</taxon>
        <taxon>Peloderinae</taxon>
        <taxon>Caenorhabditis</taxon>
    </lineage>
</organism>
<protein>
    <submittedName>
        <fullName evidence="2">Uncharacterized protein</fullName>
    </submittedName>
</protein>
<accession>A0A8S1HR63</accession>
<feature type="region of interest" description="Disordered" evidence="1">
    <location>
        <begin position="386"/>
        <end position="408"/>
    </location>
</feature>
<feature type="compositionally biased region" description="Low complexity" evidence="1">
    <location>
        <begin position="351"/>
        <end position="366"/>
    </location>
</feature>
<dbReference type="EMBL" id="CAJGYM010000150">
    <property type="protein sequence ID" value="CAD6199020.1"/>
    <property type="molecule type" value="Genomic_DNA"/>
</dbReference>
<keyword evidence="3" id="KW-1185">Reference proteome</keyword>
<name>A0A8S1HR63_9PELO</name>
<comment type="caution">
    <text evidence="2">The sequence shown here is derived from an EMBL/GenBank/DDBJ whole genome shotgun (WGS) entry which is preliminary data.</text>
</comment>